<evidence type="ECO:0000256" key="1">
    <source>
        <dbReference type="SAM" id="SignalP"/>
    </source>
</evidence>
<evidence type="ECO:0008006" key="4">
    <source>
        <dbReference type="Google" id="ProtNLM"/>
    </source>
</evidence>
<feature type="signal peptide" evidence="1">
    <location>
        <begin position="1"/>
        <end position="26"/>
    </location>
</feature>
<sequence length="164" mass="17322" precursor="true">MKSKLGVRKVCLAALIGALGATVAVAGEHAHHGHGASGSVRKGEALDVKALPSLRIVSPLAGAQLGPDIKVEFETGADLEQMTMGAKTVGVHLHVDIDGTSLMPTMRELARVGKNRYRYVFDLPLEAGAHVISVYWSDASHKTIESSVQKVSVVVVPNRGKVKP</sequence>
<feature type="chain" id="PRO_5020859507" description="CopC domain-containing protein" evidence="1">
    <location>
        <begin position="27"/>
        <end position="164"/>
    </location>
</feature>
<accession>A0A4P6WYC9</accession>
<reference evidence="2 3" key="1">
    <citation type="submission" date="2019-03" db="EMBL/GenBank/DDBJ databases">
        <authorList>
            <person name="Sebastian G."/>
            <person name="Baumann P."/>
            <person name="Ruckert C."/>
            <person name="Kalinowski J."/>
            <person name="Nebel B."/>
            <person name="Takors R."/>
            <person name="Blombach B."/>
        </authorList>
    </citation>
    <scope>NUCLEOTIDE SEQUENCE [LARGE SCALE GENOMIC DNA]</scope>
    <source>
        <strain evidence="2 3">DSM 1084</strain>
    </source>
</reference>
<dbReference type="Proteomes" id="UP000293912">
    <property type="component" value="Chromosome"/>
</dbReference>
<evidence type="ECO:0000313" key="2">
    <source>
        <dbReference type="EMBL" id="QBM28640.1"/>
    </source>
</evidence>
<dbReference type="KEGG" id="hpse:HPF_13140"/>
<protein>
    <recommendedName>
        <fullName evidence="4">CopC domain-containing protein</fullName>
    </recommendedName>
</protein>
<gene>
    <name evidence="2" type="ORF">HPF_13140</name>
</gene>
<dbReference type="AlphaFoldDB" id="A0A4P6WYC9"/>
<proteinExistence type="predicted"/>
<keyword evidence="1" id="KW-0732">Signal</keyword>
<dbReference type="RefSeq" id="WP_060984654.1">
    <property type="nucleotide sequence ID" value="NZ_CP037867.1"/>
</dbReference>
<name>A0A4P6WYC9_HYDPS</name>
<dbReference type="EMBL" id="CP037867">
    <property type="protein sequence ID" value="QBM28640.1"/>
    <property type="molecule type" value="Genomic_DNA"/>
</dbReference>
<evidence type="ECO:0000313" key="3">
    <source>
        <dbReference type="Proteomes" id="UP000293912"/>
    </source>
</evidence>
<organism evidence="2 3">
    <name type="scientific">Hydrogenophaga pseudoflava</name>
    <name type="common">Pseudomonas carboxydoflava</name>
    <dbReference type="NCBI Taxonomy" id="47421"/>
    <lineage>
        <taxon>Bacteria</taxon>
        <taxon>Pseudomonadati</taxon>
        <taxon>Pseudomonadota</taxon>
        <taxon>Betaproteobacteria</taxon>
        <taxon>Burkholderiales</taxon>
        <taxon>Comamonadaceae</taxon>
        <taxon>Hydrogenophaga</taxon>
    </lineage>
</organism>
<keyword evidence="3" id="KW-1185">Reference proteome</keyword>